<dbReference type="InterPro" id="IPR036279">
    <property type="entry name" value="5-3_exonuclease_C_sf"/>
</dbReference>
<dbReference type="AlphaFoldDB" id="A0A835PT78"/>
<dbReference type="CDD" id="cd09859">
    <property type="entry name" value="PIN_53EXO"/>
    <property type="match status" value="1"/>
</dbReference>
<dbReference type="CDD" id="cd09898">
    <property type="entry name" value="H3TH_53EXO"/>
    <property type="match status" value="1"/>
</dbReference>
<dbReference type="SMART" id="SM00279">
    <property type="entry name" value="HhH2"/>
    <property type="match status" value="1"/>
</dbReference>
<dbReference type="Proteomes" id="UP000639772">
    <property type="component" value="Chromosome 13"/>
</dbReference>
<sequence length="443" mass="49211">MVCGCGFRWRKFNGFWYWSVGPTAGGKPMFMETRFRNFCWSVASPMSSSLRFGLKGFRYRTTVVEPCSSGIVQAFGNSQVPCEDKTMSLKGKPSGSAKVWKEKTKSDSIDNRVMLVDGTAVMYRSYYKLLARLRHGQLEHADGNGDWVLTIFTALSMLLDVLEFAPSHAAVVFDHDGFSFDQTSAMTSKETYMSKGVTFRHMLYPSYKANRIPTPDTVVQGLQFLKASIKAMSIKVIEVPGVEADDVLGTLALNSISDGYKVRIVSPDKDFFQILSPSLRLLRIATRGPGMISFGLEEFAQRYGSLKPSQFVDVVSLAGDKSDNIPGIDGIGEVNAIKLITKFGSLENLLESVEQVEERIRQVLTQSAELALLCKNLAILRSDLPSYMVPFGTSDLVFRRPEDNGEKMISLLRAIGAFAEGFSADHIIRRASYLWNKLKPMPG</sequence>
<organism evidence="5 6">
    <name type="scientific">Vanilla planifolia</name>
    <name type="common">Vanilla</name>
    <dbReference type="NCBI Taxonomy" id="51239"/>
    <lineage>
        <taxon>Eukaryota</taxon>
        <taxon>Viridiplantae</taxon>
        <taxon>Streptophyta</taxon>
        <taxon>Embryophyta</taxon>
        <taxon>Tracheophyta</taxon>
        <taxon>Spermatophyta</taxon>
        <taxon>Magnoliopsida</taxon>
        <taxon>Liliopsida</taxon>
        <taxon>Asparagales</taxon>
        <taxon>Orchidaceae</taxon>
        <taxon>Vanilloideae</taxon>
        <taxon>Vanilleae</taxon>
        <taxon>Vanilla</taxon>
    </lineage>
</organism>
<evidence type="ECO:0000313" key="5">
    <source>
        <dbReference type="EMBL" id="KAG0456873.1"/>
    </source>
</evidence>
<dbReference type="InterPro" id="IPR002421">
    <property type="entry name" value="5-3_exonuclease"/>
</dbReference>
<dbReference type="PANTHER" id="PTHR42646">
    <property type="entry name" value="FLAP ENDONUCLEASE XNI"/>
    <property type="match status" value="1"/>
</dbReference>
<dbReference type="Gene3D" id="3.40.50.1010">
    <property type="entry name" value="5'-nuclease"/>
    <property type="match status" value="1"/>
</dbReference>
<keyword evidence="1" id="KW-0540">Nuclease</keyword>
<dbReference type="InterPro" id="IPR008918">
    <property type="entry name" value="HhH2"/>
</dbReference>
<dbReference type="InterPro" id="IPR029060">
    <property type="entry name" value="PIN-like_dom_sf"/>
</dbReference>
<dbReference type="OrthoDB" id="275278at2759"/>
<dbReference type="GO" id="GO:0017108">
    <property type="term" value="F:5'-flap endonuclease activity"/>
    <property type="evidence" value="ECO:0007669"/>
    <property type="project" value="InterPro"/>
</dbReference>
<dbReference type="EMBL" id="JADCNM010000013">
    <property type="protein sequence ID" value="KAG0456873.1"/>
    <property type="molecule type" value="Genomic_DNA"/>
</dbReference>
<comment type="caution">
    <text evidence="5">The sequence shown here is derived from an EMBL/GenBank/DDBJ whole genome shotgun (WGS) entry which is preliminary data.</text>
</comment>
<name>A0A835PT78_VANPL</name>
<dbReference type="Pfam" id="PF01367">
    <property type="entry name" value="5_3_exonuc"/>
    <property type="match status" value="1"/>
</dbReference>
<evidence type="ECO:0000256" key="1">
    <source>
        <dbReference type="ARBA" id="ARBA00022722"/>
    </source>
</evidence>
<dbReference type="FunFam" id="3.40.50.1010:FF:000028">
    <property type="entry name" value="5'-3' exonuclease family protein"/>
    <property type="match status" value="1"/>
</dbReference>
<dbReference type="InterPro" id="IPR020045">
    <property type="entry name" value="DNA_polI_H3TH"/>
</dbReference>
<dbReference type="InterPro" id="IPR020046">
    <property type="entry name" value="5-3_exonucl_a-hlix_arch_N"/>
</dbReference>
<dbReference type="SMART" id="SM00475">
    <property type="entry name" value="53EXOc"/>
    <property type="match status" value="1"/>
</dbReference>
<protein>
    <recommendedName>
        <fullName evidence="4">5'-3' exonuclease domain-containing protein</fullName>
    </recommendedName>
</protein>
<evidence type="ECO:0000313" key="6">
    <source>
        <dbReference type="Proteomes" id="UP000639772"/>
    </source>
</evidence>
<dbReference type="GO" id="GO:0033567">
    <property type="term" value="P:DNA replication, Okazaki fragment processing"/>
    <property type="evidence" value="ECO:0007669"/>
    <property type="project" value="InterPro"/>
</dbReference>
<dbReference type="FunFam" id="1.10.150.20:FF:000003">
    <property type="entry name" value="DNA polymerase I"/>
    <property type="match status" value="1"/>
</dbReference>
<dbReference type="GO" id="GO:0003677">
    <property type="term" value="F:DNA binding"/>
    <property type="evidence" value="ECO:0007669"/>
    <property type="project" value="UniProtKB-KW"/>
</dbReference>
<accession>A0A835PT78</accession>
<proteinExistence type="predicted"/>
<gene>
    <name evidence="5" type="ORF">HPP92_024661</name>
</gene>
<reference evidence="5 6" key="1">
    <citation type="journal article" date="2020" name="Nat. Food">
        <title>A phased Vanilla planifolia genome enables genetic improvement of flavour and production.</title>
        <authorList>
            <person name="Hasing T."/>
            <person name="Tang H."/>
            <person name="Brym M."/>
            <person name="Khazi F."/>
            <person name="Huang T."/>
            <person name="Chambers A.H."/>
        </authorList>
    </citation>
    <scope>NUCLEOTIDE SEQUENCE [LARGE SCALE GENOMIC DNA]</scope>
    <source>
        <tissue evidence="5">Leaf</tissue>
    </source>
</reference>
<dbReference type="InterPro" id="IPR038969">
    <property type="entry name" value="FEN"/>
</dbReference>
<feature type="domain" description="5'-3' exonuclease" evidence="4">
    <location>
        <begin position="111"/>
        <end position="399"/>
    </location>
</feature>
<evidence type="ECO:0000259" key="4">
    <source>
        <dbReference type="SMART" id="SM00475"/>
    </source>
</evidence>
<dbReference type="Pfam" id="PF02739">
    <property type="entry name" value="5_3_exonuc_N"/>
    <property type="match status" value="1"/>
</dbReference>
<evidence type="ECO:0000256" key="2">
    <source>
        <dbReference type="ARBA" id="ARBA00022801"/>
    </source>
</evidence>
<dbReference type="SUPFAM" id="SSF88723">
    <property type="entry name" value="PIN domain-like"/>
    <property type="match status" value="1"/>
</dbReference>
<evidence type="ECO:0000256" key="3">
    <source>
        <dbReference type="ARBA" id="ARBA00023125"/>
    </source>
</evidence>
<dbReference type="PANTHER" id="PTHR42646:SF2">
    <property type="entry name" value="5'-3' EXONUCLEASE FAMILY PROTEIN"/>
    <property type="match status" value="1"/>
</dbReference>
<keyword evidence="2" id="KW-0378">Hydrolase</keyword>
<dbReference type="Gene3D" id="1.10.150.20">
    <property type="entry name" value="5' to 3' exonuclease, C-terminal subdomain"/>
    <property type="match status" value="1"/>
</dbReference>
<dbReference type="SUPFAM" id="SSF47807">
    <property type="entry name" value="5' to 3' exonuclease, C-terminal subdomain"/>
    <property type="match status" value="1"/>
</dbReference>
<dbReference type="GO" id="GO:0008409">
    <property type="term" value="F:5'-3' exonuclease activity"/>
    <property type="evidence" value="ECO:0007669"/>
    <property type="project" value="InterPro"/>
</dbReference>
<keyword evidence="3" id="KW-0238">DNA-binding</keyword>